<protein>
    <submittedName>
        <fullName evidence="4">Response regulator receiver domain-containing protein</fullName>
    </submittedName>
</protein>
<evidence type="ECO:0000256" key="2">
    <source>
        <dbReference type="PROSITE-ProRule" id="PRU00169"/>
    </source>
</evidence>
<evidence type="ECO:0000313" key="4">
    <source>
        <dbReference type="EMBL" id="SHJ01626.1"/>
    </source>
</evidence>
<dbReference type="Gene3D" id="3.40.50.2300">
    <property type="match status" value="1"/>
</dbReference>
<dbReference type="InterPro" id="IPR011006">
    <property type="entry name" value="CheY-like_superfamily"/>
</dbReference>
<dbReference type="InterPro" id="IPR001789">
    <property type="entry name" value="Sig_transdc_resp-reg_receiver"/>
</dbReference>
<dbReference type="InterPro" id="IPR050595">
    <property type="entry name" value="Bact_response_regulator"/>
</dbReference>
<keyword evidence="1 2" id="KW-0597">Phosphoprotein</keyword>
<evidence type="ECO:0000313" key="5">
    <source>
        <dbReference type="Proteomes" id="UP000191240"/>
    </source>
</evidence>
<dbReference type="OrthoDB" id="1706569at2"/>
<dbReference type="PANTHER" id="PTHR44591">
    <property type="entry name" value="STRESS RESPONSE REGULATOR PROTEIN 1"/>
    <property type="match status" value="1"/>
</dbReference>
<evidence type="ECO:0000256" key="1">
    <source>
        <dbReference type="ARBA" id="ARBA00022553"/>
    </source>
</evidence>
<dbReference type="GO" id="GO:0000160">
    <property type="term" value="P:phosphorelay signal transduction system"/>
    <property type="evidence" value="ECO:0007669"/>
    <property type="project" value="InterPro"/>
</dbReference>
<dbReference type="Proteomes" id="UP000191240">
    <property type="component" value="Unassembled WGS sequence"/>
</dbReference>
<dbReference type="PANTHER" id="PTHR44591:SF23">
    <property type="entry name" value="CHEY SUBFAMILY"/>
    <property type="match status" value="1"/>
</dbReference>
<gene>
    <name evidence="4" type="ORF">SAMN02745671_02401</name>
</gene>
<accession>A0A1M6FV95</accession>
<proteinExistence type="predicted"/>
<sequence>MDIDFSIVLILFKPSVVAKAVERKLKECGYNVVTVVGEFDKIKEMAESALLFVTYLPGDIADDQEEMEILDNIQEQLWYTSTNMLLIGEKKDRQRLMQHNHRLEHFAWLDRPLKMDELEQVVLNTIYTGGKKKILIVDDNPSFSKMVTEWIKDDYQVYSVTTGMDAITFLLKTPVDLILLDYEMPVVDGPQVFQMLRQEQSTKRIPVVFLTGVGTREGVERVMALKPDGYILKSTTRSSLLESIRDVITK</sequence>
<dbReference type="AlphaFoldDB" id="A0A1M6FV95"/>
<dbReference type="PROSITE" id="PS50110">
    <property type="entry name" value="RESPONSE_REGULATORY"/>
    <property type="match status" value="1"/>
</dbReference>
<organism evidence="4 5">
    <name type="scientific">Anaerovibrio lipolyticus DSM 3074</name>
    <dbReference type="NCBI Taxonomy" id="1120997"/>
    <lineage>
        <taxon>Bacteria</taxon>
        <taxon>Bacillati</taxon>
        <taxon>Bacillota</taxon>
        <taxon>Negativicutes</taxon>
        <taxon>Selenomonadales</taxon>
        <taxon>Selenomonadaceae</taxon>
        <taxon>Anaerovibrio</taxon>
    </lineage>
</organism>
<dbReference type="CDD" id="cd00156">
    <property type="entry name" value="REC"/>
    <property type="match status" value="1"/>
</dbReference>
<dbReference type="Pfam" id="PF00072">
    <property type="entry name" value="Response_reg"/>
    <property type="match status" value="1"/>
</dbReference>
<dbReference type="SMART" id="SM00448">
    <property type="entry name" value="REC"/>
    <property type="match status" value="1"/>
</dbReference>
<reference evidence="4 5" key="1">
    <citation type="submission" date="2016-11" db="EMBL/GenBank/DDBJ databases">
        <authorList>
            <person name="Jaros S."/>
            <person name="Januszkiewicz K."/>
            <person name="Wedrychowicz H."/>
        </authorList>
    </citation>
    <scope>NUCLEOTIDE SEQUENCE [LARGE SCALE GENOMIC DNA]</scope>
    <source>
        <strain evidence="4 5">DSM 3074</strain>
    </source>
</reference>
<feature type="domain" description="Response regulatory" evidence="3">
    <location>
        <begin position="133"/>
        <end position="248"/>
    </location>
</feature>
<name>A0A1M6FV95_9FIRM</name>
<dbReference type="RefSeq" id="WP_080326216.1">
    <property type="nucleotide sequence ID" value="NZ_FQYW01000024.1"/>
</dbReference>
<dbReference type="SUPFAM" id="SSF52172">
    <property type="entry name" value="CheY-like"/>
    <property type="match status" value="1"/>
</dbReference>
<feature type="modified residue" description="4-aspartylphosphate" evidence="2">
    <location>
        <position position="181"/>
    </location>
</feature>
<evidence type="ECO:0000259" key="3">
    <source>
        <dbReference type="PROSITE" id="PS50110"/>
    </source>
</evidence>
<dbReference type="EMBL" id="FQYW01000024">
    <property type="protein sequence ID" value="SHJ01626.1"/>
    <property type="molecule type" value="Genomic_DNA"/>
</dbReference>